<dbReference type="Proteomes" id="UP000594380">
    <property type="component" value="Unassembled WGS sequence"/>
</dbReference>
<proteinExistence type="predicted"/>
<protein>
    <submittedName>
        <fullName evidence="1">DUF3892 domain-containing protein</fullName>
    </submittedName>
</protein>
<comment type="caution">
    <text evidence="1">The sequence shown here is derived from an EMBL/GenBank/DDBJ whole genome shotgun (WGS) entry which is preliminary data.</text>
</comment>
<accession>A0A7Y6K8D9</accession>
<gene>
    <name evidence="1" type="ORF">G5S42_40560</name>
</gene>
<organism evidence="1 2">
    <name type="scientific">Paraburkholderia youngii</name>
    <dbReference type="NCBI Taxonomy" id="2782701"/>
    <lineage>
        <taxon>Bacteria</taxon>
        <taxon>Pseudomonadati</taxon>
        <taxon>Pseudomonadota</taxon>
        <taxon>Betaproteobacteria</taxon>
        <taxon>Burkholderiales</taxon>
        <taxon>Burkholderiaceae</taxon>
        <taxon>Paraburkholderia</taxon>
    </lineage>
</organism>
<reference evidence="1 2" key="1">
    <citation type="submission" date="2020-02" db="EMBL/GenBank/DDBJ databases">
        <title>Paraburkholderia simonii sp. nov. and Paraburkholderia youngii sp. nov. Brazilian and Mexican Mimosa-associated rhizobia.</title>
        <authorList>
            <person name="Mavima L."/>
            <person name="Beukes C.W."/>
            <person name="Chan W.Y."/>
            <person name="Palmer M."/>
            <person name="De Meyer S.E."/>
            <person name="James E.K."/>
            <person name="Venter S.N."/>
            <person name="Steenkamp E.T."/>
        </authorList>
    </citation>
    <scope>NUCLEOTIDE SEQUENCE [LARGE SCALE GENOMIC DNA]</scope>
    <source>
        <strain evidence="1 2">JPY169</strain>
    </source>
</reference>
<sequence length="120" mass="13262">MAMRIEVFCISKTNKESRHEAISHIGGKNADGSRWKISEKDAVKGIETGKWNFYVGGDGQTADVLVWQTPQGHKFLRTGRDLTTADDLLSLPECPINASPCFQLREFPVSVSAAPSSLRR</sequence>
<name>A0A7Y6K8D9_9BURK</name>
<dbReference type="GeneID" id="301106622"/>
<dbReference type="RefSeq" id="WP_176112270.1">
    <property type="nucleotide sequence ID" value="NZ_JAALDK010000003.1"/>
</dbReference>
<dbReference type="Pfam" id="PF13031">
    <property type="entry name" value="DUF3892"/>
    <property type="match status" value="1"/>
</dbReference>
<dbReference type="AlphaFoldDB" id="A0A7Y6K8D9"/>
<evidence type="ECO:0000313" key="2">
    <source>
        <dbReference type="Proteomes" id="UP000594380"/>
    </source>
</evidence>
<evidence type="ECO:0000313" key="1">
    <source>
        <dbReference type="EMBL" id="NUY05781.1"/>
    </source>
</evidence>
<dbReference type="EMBL" id="JAALDK010000003">
    <property type="protein sequence ID" value="NUY05781.1"/>
    <property type="molecule type" value="Genomic_DNA"/>
</dbReference>
<dbReference type="InterPro" id="IPR024997">
    <property type="entry name" value="DUF3892"/>
</dbReference>